<dbReference type="OMA" id="FWMVWED"/>
<dbReference type="STRING" id="4781.A0A0P1A5W0"/>
<dbReference type="SMART" id="SM00230">
    <property type="entry name" value="CysPc"/>
    <property type="match status" value="1"/>
</dbReference>
<dbReference type="Pfam" id="PF01067">
    <property type="entry name" value="Calpain_III"/>
    <property type="match status" value="1"/>
</dbReference>
<comment type="caution">
    <text evidence="5">Lacks conserved residue(s) required for the propagation of feature annotation.</text>
</comment>
<keyword evidence="8" id="KW-1185">Reference proteome</keyword>
<organism evidence="7 8">
    <name type="scientific">Plasmopara halstedii</name>
    <name type="common">Downy mildew of sunflower</name>
    <dbReference type="NCBI Taxonomy" id="4781"/>
    <lineage>
        <taxon>Eukaryota</taxon>
        <taxon>Sar</taxon>
        <taxon>Stramenopiles</taxon>
        <taxon>Oomycota</taxon>
        <taxon>Peronosporomycetes</taxon>
        <taxon>Peronosporales</taxon>
        <taxon>Peronosporaceae</taxon>
        <taxon>Plasmopara</taxon>
    </lineage>
</organism>
<dbReference type="EMBL" id="CCYD01000109">
    <property type="protein sequence ID" value="CEG35751.1"/>
    <property type="molecule type" value="Genomic_DNA"/>
</dbReference>
<feature type="domain" description="Calpain catalytic" evidence="6">
    <location>
        <begin position="38"/>
        <end position="401"/>
    </location>
</feature>
<dbReference type="RefSeq" id="XP_024572120.1">
    <property type="nucleotide sequence ID" value="XM_024727658.1"/>
</dbReference>
<dbReference type="AlphaFoldDB" id="A0A0P1A5W0"/>
<dbReference type="InterPro" id="IPR001300">
    <property type="entry name" value="Peptidase_C2_calpain_cat"/>
</dbReference>
<dbReference type="SUPFAM" id="SSF54001">
    <property type="entry name" value="Cysteine proteinases"/>
    <property type="match status" value="1"/>
</dbReference>
<dbReference type="InterPro" id="IPR022682">
    <property type="entry name" value="Calpain_domain_III"/>
</dbReference>
<dbReference type="InterPro" id="IPR022684">
    <property type="entry name" value="Calpain_cysteine_protease"/>
</dbReference>
<evidence type="ECO:0000259" key="6">
    <source>
        <dbReference type="PROSITE" id="PS50203"/>
    </source>
</evidence>
<dbReference type="GO" id="GO:0004198">
    <property type="term" value="F:calcium-dependent cysteine-type endopeptidase activity"/>
    <property type="evidence" value="ECO:0007669"/>
    <property type="project" value="InterPro"/>
</dbReference>
<dbReference type="Gene3D" id="2.60.120.380">
    <property type="match status" value="2"/>
</dbReference>
<keyword evidence="2 7" id="KW-0645">Protease</keyword>
<protein>
    <submittedName>
        <fullName evidence="7">Cytosolic Ca2-dependent cysteine protease (Calpain), large subunit (EF-Hand protein superfamily)</fullName>
    </submittedName>
</protein>
<dbReference type="InterPro" id="IPR038765">
    <property type="entry name" value="Papain-like_cys_pep_sf"/>
</dbReference>
<proteinExistence type="inferred from homology"/>
<reference evidence="8" key="1">
    <citation type="submission" date="2014-09" db="EMBL/GenBank/DDBJ databases">
        <authorList>
            <person name="Sharma Rahul"/>
            <person name="Thines Marco"/>
        </authorList>
    </citation>
    <scope>NUCLEOTIDE SEQUENCE [LARGE SCALE GENOMIC DNA]</scope>
</reference>
<accession>A0A0P1A5W0</accession>
<comment type="similarity">
    <text evidence="1">Belongs to the peptidase C2 family.</text>
</comment>
<keyword evidence="3" id="KW-0378">Hydrolase</keyword>
<dbReference type="PANTHER" id="PTHR10183:SF379">
    <property type="entry name" value="CALPAIN-5"/>
    <property type="match status" value="1"/>
</dbReference>
<dbReference type="Gene3D" id="3.90.70.10">
    <property type="entry name" value="Cysteine proteinases"/>
    <property type="match status" value="1"/>
</dbReference>
<keyword evidence="4" id="KW-0788">Thiol protease</keyword>
<evidence type="ECO:0000256" key="3">
    <source>
        <dbReference type="ARBA" id="ARBA00022801"/>
    </source>
</evidence>
<name>A0A0P1A5W0_PLAHL</name>
<dbReference type="SUPFAM" id="SSF49758">
    <property type="entry name" value="Calpain large subunit, middle domain (domain III)"/>
    <property type="match status" value="2"/>
</dbReference>
<dbReference type="OrthoDB" id="424753at2759"/>
<dbReference type="PRINTS" id="PR00704">
    <property type="entry name" value="CALPAIN"/>
</dbReference>
<dbReference type="Proteomes" id="UP000054928">
    <property type="component" value="Unassembled WGS sequence"/>
</dbReference>
<evidence type="ECO:0000256" key="1">
    <source>
        <dbReference type="ARBA" id="ARBA00007623"/>
    </source>
</evidence>
<evidence type="ECO:0000313" key="8">
    <source>
        <dbReference type="Proteomes" id="UP000054928"/>
    </source>
</evidence>
<dbReference type="Pfam" id="PF00648">
    <property type="entry name" value="Peptidase_C2"/>
    <property type="match status" value="1"/>
</dbReference>
<evidence type="ECO:0000313" key="7">
    <source>
        <dbReference type="EMBL" id="CEG35751.1"/>
    </source>
</evidence>
<evidence type="ECO:0000256" key="5">
    <source>
        <dbReference type="PROSITE-ProRule" id="PRU00239"/>
    </source>
</evidence>
<dbReference type="GeneID" id="36395140"/>
<evidence type="ECO:0000256" key="4">
    <source>
        <dbReference type="ARBA" id="ARBA00022807"/>
    </source>
</evidence>
<dbReference type="PANTHER" id="PTHR10183">
    <property type="entry name" value="CALPAIN"/>
    <property type="match status" value="1"/>
</dbReference>
<dbReference type="InterPro" id="IPR036213">
    <property type="entry name" value="Calpain_III_sf"/>
</dbReference>
<dbReference type="PROSITE" id="PS50203">
    <property type="entry name" value="CALPAIN_CAT"/>
    <property type="match status" value="1"/>
</dbReference>
<evidence type="ECO:0000256" key="2">
    <source>
        <dbReference type="ARBA" id="ARBA00022670"/>
    </source>
</evidence>
<sequence length="1049" mass="118601">MSRALTIEFSAASSLAIESAIIQKLCSQQNDTKNSKELYEDPDFPSNDSSLYFDPKKLPDYALSIRTNVFWYRPNEYTADPDYFKRSSGCGLLREGLLNDAWLLGVFAALALHPDNLIEQLFVSESLQDFKHFGVYTCRFYKDENWISVTTDTRIPYSMELPFQDKSEQSRQFRQPGSVLYGSSCDPNEVYIPLLEKAYAKLHGSYQILDEKYGGGSGGSAGSSTGRILEAFLDCTGGSAHCIALQSQTQAGTSSSTTSSCPSLLLWKQIMQYHHDKCIITTQLRQLAFHAQEITPMGILKNRQYVIHKMLEINLVPLSSSISPPQEILRLIKLQTVWGRGMWKGDWSNDDTKWDEYPHVEETLRSNLTCNFSRSGSDGCFWMNWEDLSHTFTELFVVHIFHSNLHQYCIRGDWIGPSAGGGPKKVSGMTQIEDSQGIQCKEIKLEKTRWSWVHDGDPNWHRNPQFRLSVPFDEVTKTHACVRNVLISLTQHDIRLYGGDNYAINFVILRKKVPLAFKDPPSVLWECNRHEVVAEAHSSESDSICSTHGNVGSTISVLNPSTNSLKALPEREVVKENITLSSQNVYYVVPYTTSSKVEMEFFLRIVASHPIRVERVPELLSVFCTGRWRSSEDSKDENHLNEFSSAGGPLLSLPLQDTHVVNKTNATWCQNPQFWIRFANRTRSERRKLEELIALKSYVTIKLVLRKTSHRVSTSKSRQRGDGMKDFTHMIGITALRATSTELVGGSGSAAATHLRIHLKSNRTDFLGESIVSPFAKAIARSTKRNEKSMNTLLHDDKDDENEATTGFDTSPLPTPKLVVHPTEWCRLSSYTSPSIACLYLQKVPKEWLYASNESNDLGGLIVVPTLGTSGIEGSFELQVDSEFPLVVDEISQGFKAFQCLPGEWTKATAKGCHLHSEWQQNPNFELHFQNVRPTKVQITLTRSDREWKSMCQRDPVGTMIGFYCFPKCREKSMRLEDKKTFISINGRAWRETEFVPFHSVTSPQDLMLPVASQNTYVIIPATYEPGKVGKFILSVQCDTDFILTEKLD</sequence>
<dbReference type="GO" id="GO:0006508">
    <property type="term" value="P:proteolysis"/>
    <property type="evidence" value="ECO:0007669"/>
    <property type="project" value="UniProtKB-KW"/>
</dbReference>